<protein>
    <submittedName>
        <fullName evidence="2">17004_t:CDS:1</fullName>
    </submittedName>
</protein>
<feature type="region of interest" description="Disordered" evidence="1">
    <location>
        <begin position="1"/>
        <end position="40"/>
    </location>
</feature>
<proteinExistence type="predicted"/>
<gene>
    <name evidence="2" type="ORF">FWILDA_LOCUS13664</name>
</gene>
<accession>A0A9W4T129</accession>
<feature type="compositionally biased region" description="Polar residues" evidence="1">
    <location>
        <begin position="29"/>
        <end position="38"/>
    </location>
</feature>
<dbReference type="EMBL" id="CAMKVN010005296">
    <property type="protein sequence ID" value="CAI2188607.1"/>
    <property type="molecule type" value="Genomic_DNA"/>
</dbReference>
<evidence type="ECO:0000256" key="1">
    <source>
        <dbReference type="SAM" id="MobiDB-lite"/>
    </source>
</evidence>
<organism evidence="2 3">
    <name type="scientific">Funneliformis geosporum</name>
    <dbReference type="NCBI Taxonomy" id="1117311"/>
    <lineage>
        <taxon>Eukaryota</taxon>
        <taxon>Fungi</taxon>
        <taxon>Fungi incertae sedis</taxon>
        <taxon>Mucoromycota</taxon>
        <taxon>Glomeromycotina</taxon>
        <taxon>Glomeromycetes</taxon>
        <taxon>Glomerales</taxon>
        <taxon>Glomeraceae</taxon>
        <taxon>Funneliformis</taxon>
    </lineage>
</organism>
<dbReference type="Proteomes" id="UP001153678">
    <property type="component" value="Unassembled WGS sequence"/>
</dbReference>
<keyword evidence="3" id="KW-1185">Reference proteome</keyword>
<dbReference type="AlphaFoldDB" id="A0A9W4T129"/>
<comment type="caution">
    <text evidence="2">The sequence shown here is derived from an EMBL/GenBank/DDBJ whole genome shotgun (WGS) entry which is preliminary data.</text>
</comment>
<sequence length="325" mass="37331">MSSNKRSCKNSKVTNANSKIRTDTKDETVNGNNSQGSGKRQKIDDISFVEYVNAIRAVESVRKGIFDLREENLSLFPNLPHAKQFFSREKFDSLSTLANDAIHEEKKKINKSANSLLKALSLSKIRSLQVLAKENGAQGISGLYMLMKQVAELNDNDDQKGFLEIVNNINVDDDIIYIERCLVDAGENHSEADHDDKKMCSGTDRTGKPCDFIFWTQHIRLYTLLIEKSESNPLLPNLQEKLALITVIFFHVIRMHIRFYILLQINRDLYGIWDWSSENLPTNDMEVDEVLKAKEYKDQIFKEPFLSTTMKLDQFRTPTKSTNNR</sequence>
<reference evidence="2" key="1">
    <citation type="submission" date="2022-08" db="EMBL/GenBank/DDBJ databases">
        <authorList>
            <person name="Kallberg Y."/>
            <person name="Tangrot J."/>
            <person name="Rosling A."/>
        </authorList>
    </citation>
    <scope>NUCLEOTIDE SEQUENCE</scope>
    <source>
        <strain evidence="2">Wild A</strain>
    </source>
</reference>
<feature type="compositionally biased region" description="Polar residues" evidence="1">
    <location>
        <begin position="1"/>
        <end position="19"/>
    </location>
</feature>
<evidence type="ECO:0000313" key="2">
    <source>
        <dbReference type="EMBL" id="CAI2188607.1"/>
    </source>
</evidence>
<evidence type="ECO:0000313" key="3">
    <source>
        <dbReference type="Proteomes" id="UP001153678"/>
    </source>
</evidence>
<name>A0A9W4T129_9GLOM</name>